<dbReference type="RefSeq" id="WP_323306259.1">
    <property type="nucleotide sequence ID" value="NZ_JAYGHX010000009.1"/>
</dbReference>
<keyword evidence="1" id="KW-1133">Transmembrane helix</keyword>
<feature type="transmembrane region" description="Helical" evidence="1">
    <location>
        <begin position="35"/>
        <end position="54"/>
    </location>
</feature>
<feature type="transmembrane region" description="Helical" evidence="1">
    <location>
        <begin position="252"/>
        <end position="272"/>
    </location>
</feature>
<feature type="transmembrane region" description="Helical" evidence="1">
    <location>
        <begin position="301"/>
        <end position="321"/>
    </location>
</feature>
<evidence type="ECO:0000256" key="1">
    <source>
        <dbReference type="SAM" id="Phobius"/>
    </source>
</evidence>
<proteinExistence type="predicted"/>
<feature type="transmembrane region" description="Helical" evidence="1">
    <location>
        <begin position="221"/>
        <end position="246"/>
    </location>
</feature>
<reference evidence="2 3" key="1">
    <citation type="submission" date="2023-12" db="EMBL/GenBank/DDBJ databases">
        <title>Baltic Sea Cyanobacteria.</title>
        <authorList>
            <person name="Delbaje E."/>
            <person name="Fewer D.P."/>
            <person name="Shishido T.K."/>
        </authorList>
    </citation>
    <scope>NUCLEOTIDE SEQUENCE [LARGE SCALE GENOMIC DNA]</scope>
    <source>
        <strain evidence="2 3">UHCC 0139</strain>
    </source>
</reference>
<dbReference type="Proteomes" id="UP001304461">
    <property type="component" value="Unassembled WGS sequence"/>
</dbReference>
<keyword evidence="1" id="KW-0812">Transmembrane</keyword>
<dbReference type="EMBL" id="JAYGHX010000009">
    <property type="protein sequence ID" value="MEA5392303.1"/>
    <property type="molecule type" value="Genomic_DNA"/>
</dbReference>
<sequence length="335" mass="35399">MALQCPISACAMADDLPDSAAPGTPEATGARRFSLPYVVACGLAMGTADVVPGVSGGSMAFIMGIYGELLEAIAGFDLGLLALLRRGEWRAAAARIHLGFLLPLVVGLGVSVLVMVRPITWLYADHPDALFAFFFGLILGAILLIARHAHWGWQGLVAMALGVLLALLLVTQVPVTMPHDPFTLFWSGAVAIMAMILPGISGSFLLLVLGQYQFVMEGVKALDLPVLVPFAAGCAVGLISFVRLLRWLLHRFHGQVVALLVGFMAGSLWKIWPFRTVLESTRNAKGKLVVLRDALAAPPDAGSLVVAVVLAAVGIALVVAIEQLQHRVGIEEMGG</sequence>
<organism evidence="2 3">
    <name type="scientific">Cyanobium gracile UHCC 0139</name>
    <dbReference type="NCBI Taxonomy" id="3110308"/>
    <lineage>
        <taxon>Bacteria</taxon>
        <taxon>Bacillati</taxon>
        <taxon>Cyanobacteriota</taxon>
        <taxon>Cyanophyceae</taxon>
        <taxon>Synechococcales</taxon>
        <taxon>Prochlorococcaceae</taxon>
        <taxon>Cyanobium</taxon>
    </lineage>
</organism>
<dbReference type="InterPro" id="IPR007163">
    <property type="entry name" value="VCA0040-like"/>
</dbReference>
<feature type="transmembrane region" description="Helical" evidence="1">
    <location>
        <begin position="60"/>
        <end position="84"/>
    </location>
</feature>
<keyword evidence="3" id="KW-1185">Reference proteome</keyword>
<accession>A0ABU5RWZ9</accession>
<feature type="transmembrane region" description="Helical" evidence="1">
    <location>
        <begin position="185"/>
        <end position="209"/>
    </location>
</feature>
<keyword evidence="1" id="KW-0472">Membrane</keyword>
<comment type="caution">
    <text evidence="2">The sequence shown here is derived from an EMBL/GenBank/DDBJ whole genome shotgun (WGS) entry which is preliminary data.</text>
</comment>
<dbReference type="PANTHER" id="PTHR37308">
    <property type="entry name" value="INTEGRAL MEMBRANE PROTEIN"/>
    <property type="match status" value="1"/>
</dbReference>
<evidence type="ECO:0000313" key="2">
    <source>
        <dbReference type="EMBL" id="MEA5392303.1"/>
    </source>
</evidence>
<feature type="transmembrane region" description="Helical" evidence="1">
    <location>
        <begin position="96"/>
        <end position="117"/>
    </location>
</feature>
<evidence type="ECO:0000313" key="3">
    <source>
        <dbReference type="Proteomes" id="UP001304461"/>
    </source>
</evidence>
<name>A0ABU5RWZ9_9CYAN</name>
<protein>
    <submittedName>
        <fullName evidence="2">DUF368 domain-containing protein</fullName>
    </submittedName>
</protein>
<dbReference type="Pfam" id="PF04018">
    <property type="entry name" value="VCA0040-like"/>
    <property type="match status" value="1"/>
</dbReference>
<feature type="transmembrane region" description="Helical" evidence="1">
    <location>
        <begin position="129"/>
        <end position="146"/>
    </location>
</feature>
<gene>
    <name evidence="2" type="ORF">VB738_13655</name>
</gene>
<feature type="transmembrane region" description="Helical" evidence="1">
    <location>
        <begin position="153"/>
        <end position="173"/>
    </location>
</feature>
<dbReference type="PANTHER" id="PTHR37308:SF1">
    <property type="entry name" value="POLYPRENYL-PHOSPHATE TRANSPORTER"/>
    <property type="match status" value="1"/>
</dbReference>